<keyword evidence="2" id="KW-1185">Reference proteome</keyword>
<comment type="caution">
    <text evidence="1">The sequence shown here is derived from an EMBL/GenBank/DDBJ whole genome shotgun (WGS) entry which is preliminary data.</text>
</comment>
<organism evidence="1 2">
    <name type="scientific">Candidatus Nephthysia bennettiae</name>
    <dbReference type="NCBI Taxonomy" id="3127016"/>
    <lineage>
        <taxon>Bacteria</taxon>
        <taxon>Bacillati</taxon>
        <taxon>Candidatus Dormiibacterota</taxon>
        <taxon>Candidatus Dormibacteria</taxon>
        <taxon>Candidatus Dormibacterales</taxon>
        <taxon>Candidatus Dormibacteraceae</taxon>
        <taxon>Candidatus Nephthysia</taxon>
    </lineage>
</organism>
<dbReference type="AlphaFoldDB" id="A0A934N281"/>
<dbReference type="RefSeq" id="WP_338200358.1">
    <property type="nucleotide sequence ID" value="NZ_JAEKNR010000082.1"/>
</dbReference>
<accession>A0A934N281</accession>
<evidence type="ECO:0000313" key="1">
    <source>
        <dbReference type="EMBL" id="MBJ7597830.1"/>
    </source>
</evidence>
<evidence type="ECO:0000313" key="2">
    <source>
        <dbReference type="Proteomes" id="UP000612893"/>
    </source>
</evidence>
<proteinExistence type="predicted"/>
<sequence>MNRLITGLVVLVGALVAFYVGAKYGEAHAATTSTAANATTAAGARSGTAASPGAGARAGAFAPAAAGQIVSVADGILTVHDRQTGKDVRVSIGSARITKTTQGLAADLTQNAVVTVSGQKGADGVVNAQAIAIGGGLGGGGRGRPSPSPST</sequence>
<protein>
    <recommendedName>
        <fullName evidence="3">DUF5666 domain-containing protein</fullName>
    </recommendedName>
</protein>
<reference evidence="1" key="1">
    <citation type="submission" date="2020-10" db="EMBL/GenBank/DDBJ databases">
        <title>Ca. Dormibacterota MAGs.</title>
        <authorList>
            <person name="Montgomery K."/>
        </authorList>
    </citation>
    <scope>NUCLEOTIDE SEQUENCE [LARGE SCALE GENOMIC DNA]</scope>
    <source>
        <strain evidence="1">SC8812_S17_10</strain>
    </source>
</reference>
<evidence type="ECO:0008006" key="3">
    <source>
        <dbReference type="Google" id="ProtNLM"/>
    </source>
</evidence>
<name>A0A934N281_9BACT</name>
<dbReference type="Proteomes" id="UP000612893">
    <property type="component" value="Unassembled WGS sequence"/>
</dbReference>
<gene>
    <name evidence="1" type="ORF">JF922_07060</name>
</gene>
<dbReference type="EMBL" id="JAEKNR010000082">
    <property type="protein sequence ID" value="MBJ7597830.1"/>
    <property type="molecule type" value="Genomic_DNA"/>
</dbReference>